<evidence type="ECO:0000313" key="2">
    <source>
        <dbReference type="Proteomes" id="UP000006327"/>
    </source>
</evidence>
<dbReference type="InterPro" id="IPR032342">
    <property type="entry name" value="DUF4861"/>
</dbReference>
<comment type="caution">
    <text evidence="1">The sequence shown here is derived from an EMBL/GenBank/DDBJ whole genome shotgun (WGS) entry which is preliminary data.</text>
</comment>
<name>K6ZF73_9ALTE</name>
<evidence type="ECO:0000313" key="1">
    <source>
        <dbReference type="EMBL" id="GAC22060.1"/>
    </source>
</evidence>
<gene>
    <name evidence="1" type="ORF">GARC_5125</name>
</gene>
<organism evidence="1 2">
    <name type="scientific">Paraglaciecola arctica BSs20135</name>
    <dbReference type="NCBI Taxonomy" id="493475"/>
    <lineage>
        <taxon>Bacteria</taxon>
        <taxon>Pseudomonadati</taxon>
        <taxon>Pseudomonadota</taxon>
        <taxon>Gammaproteobacteria</taxon>
        <taxon>Alteromonadales</taxon>
        <taxon>Alteromonadaceae</taxon>
        <taxon>Paraglaciecola</taxon>
    </lineage>
</organism>
<dbReference type="STRING" id="493475.GARC_5125"/>
<keyword evidence="1" id="KW-0378">Hydrolase</keyword>
<dbReference type="OrthoDB" id="6381507at2"/>
<sequence>MNKFKLALSVSTIVSAVGCHSPDIKTDPQIVIKNPADGGAISQLVSLTFSTDKQKELSQFNTAGLDSEWRILANGEKALDILVSLAPGEEKTVSFSTDGKLVEDVAYAELSVRTGGEWQGKAYQADGFSFENVKQFESPEQLTDHSYYLRYEGPGWENDLIGYRLYLDWRNGIDVFAKTGAKPGLAGVGQDGYDSYHELADWGADVLKVGSSLGLGALGRIKGEEVIHFQEVDNTSWTLLGDNKLSASFNVNYQGWSVANKKVDVSTDYTIHAGDPTTLVKVTLSEPIDNLVTGLVNHPNTHFIKQQYKNWEVIATYGAQSIAAEGDELGLAIFYQTNEVSEQYRGQHDYLVKFNPTTNLTYGLMAVWPQHPSSPKNRQEFEALLNDKLHVLAFPVEATVTY</sequence>
<dbReference type="PROSITE" id="PS51257">
    <property type="entry name" value="PROKAR_LIPOPROTEIN"/>
    <property type="match status" value="1"/>
</dbReference>
<proteinExistence type="predicted"/>
<keyword evidence="2" id="KW-1185">Reference proteome</keyword>
<reference evidence="1 2" key="1">
    <citation type="journal article" date="2017" name="Antonie Van Leeuwenhoek">
        <title>Rhizobium rhizosphaerae sp. nov., a novel species isolated from rice rhizosphere.</title>
        <authorList>
            <person name="Zhao J.J."/>
            <person name="Zhang J."/>
            <person name="Zhang R.J."/>
            <person name="Zhang C.W."/>
            <person name="Yin H.Q."/>
            <person name="Zhang X.X."/>
        </authorList>
    </citation>
    <scope>NUCLEOTIDE SEQUENCE [LARGE SCALE GENOMIC DNA]</scope>
    <source>
        <strain evidence="1 2">BSs20135</strain>
    </source>
</reference>
<protein>
    <submittedName>
        <fullName evidence="1">Unsaturated rhamnogalacturonyl hydrolase, putative, urh105A</fullName>
    </submittedName>
</protein>
<dbReference type="AlphaFoldDB" id="K6ZF73"/>
<dbReference type="GO" id="GO:0016787">
    <property type="term" value="F:hydrolase activity"/>
    <property type="evidence" value="ECO:0007669"/>
    <property type="project" value="UniProtKB-KW"/>
</dbReference>
<dbReference type="Pfam" id="PF16153">
    <property type="entry name" value="DUF4861"/>
    <property type="match status" value="1"/>
</dbReference>
<dbReference type="Proteomes" id="UP000006327">
    <property type="component" value="Unassembled WGS sequence"/>
</dbReference>
<dbReference type="EMBL" id="BAEO01000067">
    <property type="protein sequence ID" value="GAC22060.1"/>
    <property type="molecule type" value="Genomic_DNA"/>
</dbReference>
<dbReference type="eggNOG" id="COG4225">
    <property type="taxonomic scope" value="Bacteria"/>
</dbReference>
<accession>K6ZF73</accession>
<dbReference type="RefSeq" id="WP_007625637.1">
    <property type="nucleotide sequence ID" value="NZ_BAEO01000067.1"/>
</dbReference>